<dbReference type="EMBL" id="JAGYWB010000015">
    <property type="protein sequence ID" value="KAI0497342.1"/>
    <property type="molecule type" value="Genomic_DNA"/>
</dbReference>
<feature type="domain" description="Reverse transcriptase" evidence="1">
    <location>
        <begin position="1"/>
        <end position="130"/>
    </location>
</feature>
<proteinExistence type="predicted"/>
<dbReference type="InterPro" id="IPR043128">
    <property type="entry name" value="Rev_trsase/Diguanyl_cyclase"/>
</dbReference>
<dbReference type="InterPro" id="IPR053134">
    <property type="entry name" value="RNA-dir_DNA_polymerase"/>
</dbReference>
<dbReference type="Pfam" id="PF00078">
    <property type="entry name" value="RVT_1"/>
    <property type="match status" value="1"/>
</dbReference>
<evidence type="ECO:0000313" key="2">
    <source>
        <dbReference type="EMBL" id="KAI0497342.1"/>
    </source>
</evidence>
<dbReference type="CDD" id="cd01647">
    <property type="entry name" value="RT_LTR"/>
    <property type="match status" value="1"/>
</dbReference>
<dbReference type="PANTHER" id="PTHR24559">
    <property type="entry name" value="TRANSPOSON TY3-I GAG-POL POLYPROTEIN"/>
    <property type="match status" value="1"/>
</dbReference>
<organism evidence="2 3">
    <name type="scientific">Dendrobium nobile</name>
    <name type="common">Orchid</name>
    <dbReference type="NCBI Taxonomy" id="94219"/>
    <lineage>
        <taxon>Eukaryota</taxon>
        <taxon>Viridiplantae</taxon>
        <taxon>Streptophyta</taxon>
        <taxon>Embryophyta</taxon>
        <taxon>Tracheophyta</taxon>
        <taxon>Spermatophyta</taxon>
        <taxon>Magnoliopsida</taxon>
        <taxon>Liliopsida</taxon>
        <taxon>Asparagales</taxon>
        <taxon>Orchidaceae</taxon>
        <taxon>Epidendroideae</taxon>
        <taxon>Malaxideae</taxon>
        <taxon>Dendrobiinae</taxon>
        <taxon>Dendrobium</taxon>
    </lineage>
</organism>
<dbReference type="SMR" id="A0A8T3ANJ1"/>
<comment type="caution">
    <text evidence="2">The sequence shown here is derived from an EMBL/GenBank/DDBJ whole genome shotgun (WGS) entry which is preliminary data.</text>
</comment>
<dbReference type="Proteomes" id="UP000829196">
    <property type="component" value="Unassembled WGS sequence"/>
</dbReference>
<reference evidence="2" key="1">
    <citation type="journal article" date="2022" name="Front. Genet.">
        <title>Chromosome-Scale Assembly of the Dendrobium nobile Genome Provides Insights Into the Molecular Mechanism of the Biosynthesis of the Medicinal Active Ingredient of Dendrobium.</title>
        <authorList>
            <person name="Xu Q."/>
            <person name="Niu S.-C."/>
            <person name="Li K.-L."/>
            <person name="Zheng P.-J."/>
            <person name="Zhang X.-J."/>
            <person name="Jia Y."/>
            <person name="Liu Y."/>
            <person name="Niu Y.-X."/>
            <person name="Yu L.-H."/>
            <person name="Chen D.-F."/>
            <person name="Zhang G.-Q."/>
        </authorList>
    </citation>
    <scope>NUCLEOTIDE SEQUENCE</scope>
    <source>
        <tissue evidence="2">Leaf</tissue>
    </source>
</reference>
<dbReference type="PANTHER" id="PTHR24559:SF444">
    <property type="entry name" value="REVERSE TRANSCRIPTASE DOMAIN-CONTAINING PROTEIN"/>
    <property type="match status" value="1"/>
</dbReference>
<dbReference type="InterPro" id="IPR000477">
    <property type="entry name" value="RT_dom"/>
</dbReference>
<dbReference type="InterPro" id="IPR043502">
    <property type="entry name" value="DNA/RNA_pol_sf"/>
</dbReference>
<evidence type="ECO:0000313" key="3">
    <source>
        <dbReference type="Proteomes" id="UP000829196"/>
    </source>
</evidence>
<keyword evidence="3" id="KW-1185">Reference proteome</keyword>
<name>A0A8T3ANJ1_DENNO</name>
<dbReference type="Gene3D" id="3.30.70.270">
    <property type="match status" value="2"/>
</dbReference>
<dbReference type="SUPFAM" id="SSF56672">
    <property type="entry name" value="DNA/RNA polymerases"/>
    <property type="match status" value="1"/>
</dbReference>
<sequence length="130" mass="15159">MVRKGSGSWRMCIDYTYLNKACLKDSFPLPHIDQLVDTTFGHQMLSFMDAYSGYNQIKMNPTDEEAIAFQIDRGLYCYRVMPFGLKNAGATYQRLMNKIFKTLVGRNMEVYKDDMLVKSLEKYQHISDLE</sequence>
<dbReference type="OrthoDB" id="779804at2759"/>
<accession>A0A8T3ANJ1</accession>
<dbReference type="PROSITE" id="PS50878">
    <property type="entry name" value="RT_POL"/>
    <property type="match status" value="1"/>
</dbReference>
<protein>
    <recommendedName>
        <fullName evidence="1">Reverse transcriptase domain-containing protein</fullName>
    </recommendedName>
</protein>
<gene>
    <name evidence="2" type="ORF">KFK09_020565</name>
</gene>
<evidence type="ECO:0000259" key="1">
    <source>
        <dbReference type="PROSITE" id="PS50878"/>
    </source>
</evidence>
<dbReference type="AlphaFoldDB" id="A0A8T3ANJ1"/>